<reference evidence="1" key="1">
    <citation type="submission" date="2019-03" db="EMBL/GenBank/DDBJ databases">
        <title>Complete genome sequence of enteropathogenic Citrobacter rodentium strain DBS100.</title>
        <authorList>
            <person name="Popov G."/>
            <person name="Fiebig A."/>
            <person name="Shideler S."/>
            <person name="Coombes B."/>
            <person name="Savchenko A."/>
        </authorList>
    </citation>
    <scope>NUCLEOTIDE SEQUENCE</scope>
    <source>
        <strain evidence="1">DBS100</strain>
    </source>
</reference>
<sequence>MKGTTEDQTYYQAKEDGERGISVNAIASGGIILNTIYALNKSESAVSEFVTKLRAWNNFSSHARSLQLLKLILK</sequence>
<dbReference type="EMBL" id="CP038008">
    <property type="protein sequence ID" value="QBY30568.1"/>
    <property type="molecule type" value="Genomic_DNA"/>
</dbReference>
<gene>
    <name evidence="1" type="ORF">E2R62_18195</name>
</gene>
<dbReference type="AlphaFoldDB" id="A0A482PIN8"/>
<name>A0A482PIN8_CITRO</name>
<protein>
    <submittedName>
        <fullName evidence="1">Uncharacterized protein</fullName>
    </submittedName>
</protein>
<accession>A0A482PIN8</accession>
<dbReference type="RefSeq" id="WP_024133023.1">
    <property type="nucleotide sequence ID" value="NZ_CAJTBI010000002.1"/>
</dbReference>
<evidence type="ECO:0000313" key="1">
    <source>
        <dbReference type="EMBL" id="QBY30568.1"/>
    </source>
</evidence>
<proteinExistence type="predicted"/>
<organism evidence="1">
    <name type="scientific">Citrobacter rodentium</name>
    <dbReference type="NCBI Taxonomy" id="67825"/>
    <lineage>
        <taxon>Bacteria</taxon>
        <taxon>Pseudomonadati</taxon>
        <taxon>Pseudomonadota</taxon>
        <taxon>Gammaproteobacteria</taxon>
        <taxon>Enterobacterales</taxon>
        <taxon>Enterobacteriaceae</taxon>
        <taxon>Citrobacter</taxon>
    </lineage>
</organism>